<dbReference type="AlphaFoldDB" id="A0A1J1JFA7"/>
<name>A0A1J1JFA7_PLAAG</name>
<sequence>MIKPNRTKSIIPDPEEWLTEHYVLASFAHTLSTLKQLLADEETQVDHKIFYTHEGELILGMATRNLLKESYGDDHWQYVENYLSVCEY</sequence>
<evidence type="ECO:0000313" key="1">
    <source>
        <dbReference type="EMBL" id="CAD5918695.1"/>
    </source>
</evidence>
<dbReference type="RefSeq" id="WP_042156422.1">
    <property type="nucleotide sequence ID" value="NZ_JBAVBW010000148.1"/>
</dbReference>
<proteinExistence type="predicted"/>
<gene>
    <name evidence="1" type="ORF">PANO66_00538</name>
    <name evidence="2" type="ORF">PLAM_1847</name>
</gene>
<evidence type="ECO:0000313" key="2">
    <source>
        <dbReference type="EMBL" id="CUM59813.1"/>
    </source>
</evidence>
<reference evidence="2" key="1">
    <citation type="submission" date="2015-09" db="EMBL/GenBank/DDBJ databases">
        <authorList>
            <person name="Jackson K.R."/>
            <person name="Lunt B.L."/>
            <person name="Fisher J.N.B."/>
            <person name="Gardner A.V."/>
            <person name="Bailey M.E."/>
            <person name="Deus L.M."/>
            <person name="Earl A.S."/>
            <person name="Gibby P.D."/>
            <person name="Hartmann K.A."/>
            <person name="Liu J.E."/>
            <person name="Manci A.M."/>
            <person name="Nielsen D.A."/>
            <person name="Solomon M.B."/>
            <person name="Breakwell D.P."/>
            <person name="Burnett S.H."/>
            <person name="Grose J.H."/>
        </authorList>
    </citation>
    <scope>NUCLEOTIDE SEQUENCE</scope>
    <source>
        <strain evidence="2">7805</strain>
    </source>
</reference>
<accession>A0A1J1JFA7</accession>
<organism evidence="2">
    <name type="scientific">Planktothrix agardhii</name>
    <name type="common">Oscillatoria agardhii</name>
    <dbReference type="NCBI Taxonomy" id="1160"/>
    <lineage>
        <taxon>Bacteria</taxon>
        <taxon>Bacillati</taxon>
        <taxon>Cyanobacteriota</taxon>
        <taxon>Cyanophyceae</taxon>
        <taxon>Oscillatoriophycideae</taxon>
        <taxon>Oscillatoriales</taxon>
        <taxon>Microcoleaceae</taxon>
        <taxon>Planktothrix</taxon>
    </lineage>
</organism>
<dbReference type="EMBL" id="LR882963">
    <property type="protein sequence ID" value="CAD5918695.1"/>
    <property type="molecule type" value="Genomic_DNA"/>
</dbReference>
<dbReference type="GeneID" id="77290243"/>
<reference evidence="1" key="2">
    <citation type="submission" date="2020-09" db="EMBL/GenBank/DDBJ databases">
        <authorList>
            <person name="Blom J."/>
        </authorList>
    </citation>
    <scope>NUCLEOTIDE SEQUENCE</scope>
    <source>
        <strain evidence="1">No.66</strain>
    </source>
</reference>
<dbReference type="EMBL" id="LO018304">
    <property type="protein sequence ID" value="CUM59813.1"/>
    <property type="molecule type" value="Genomic_DNA"/>
</dbReference>
<dbReference type="Proteomes" id="UP001153761">
    <property type="component" value="Chromosome"/>
</dbReference>
<protein>
    <submittedName>
        <fullName evidence="2">Uncharacterized protein</fullName>
    </submittedName>
</protein>